<dbReference type="SMART" id="SM00226">
    <property type="entry name" value="LMWPc"/>
    <property type="match status" value="1"/>
</dbReference>
<keyword evidence="3" id="KW-0904">Protein phosphatase</keyword>
<reference evidence="6" key="1">
    <citation type="submission" date="2020-06" db="EMBL/GenBank/DDBJ databases">
        <title>Genomes of multiple members of Pneumocystis genus reveal paths to human pathogen Pneumocystis jirovecii.</title>
        <authorList>
            <person name="Cisse O.H."/>
            <person name="Ma L."/>
            <person name="Dekker J."/>
            <person name="Khil P."/>
            <person name="Jo J."/>
            <person name="Brenchley J."/>
            <person name="Blair R."/>
            <person name="Pahar B."/>
            <person name="Chabe M."/>
            <person name="Van Rompay K.A."/>
            <person name="Keesler R."/>
            <person name="Sukura A."/>
            <person name="Hirsch V."/>
            <person name="Kutty G."/>
            <person name="Liu Y."/>
            <person name="Peng L."/>
            <person name="Chen J."/>
            <person name="Song J."/>
            <person name="Weissenbacher-Lang C."/>
            <person name="Xu J."/>
            <person name="Upham N.S."/>
            <person name="Stajich J.E."/>
            <person name="Cuomo C.A."/>
            <person name="Cushion M.T."/>
            <person name="Kovacs J.A."/>
        </authorList>
    </citation>
    <scope>NUCLEOTIDE SEQUENCE</scope>
    <source>
        <strain evidence="6">2A</strain>
    </source>
</reference>
<evidence type="ECO:0000259" key="5">
    <source>
        <dbReference type="SMART" id="SM00226"/>
    </source>
</evidence>
<dbReference type="Proteomes" id="UP000663699">
    <property type="component" value="Chromosome 8"/>
</dbReference>
<gene>
    <name evidence="6" type="ORF">MERGE_000150</name>
</gene>
<evidence type="ECO:0000256" key="3">
    <source>
        <dbReference type="ARBA" id="ARBA00022912"/>
    </source>
</evidence>
<feature type="active site" description="Proton donor" evidence="4">
    <location>
        <position position="104"/>
    </location>
</feature>
<dbReference type="Gene3D" id="3.40.50.2300">
    <property type="match status" value="1"/>
</dbReference>
<dbReference type="InterPro" id="IPR050438">
    <property type="entry name" value="LMW_PTPase"/>
</dbReference>
<evidence type="ECO:0000256" key="2">
    <source>
        <dbReference type="ARBA" id="ARBA00022801"/>
    </source>
</evidence>
<dbReference type="OrthoDB" id="3388at2759"/>
<evidence type="ECO:0000313" key="6">
    <source>
        <dbReference type="EMBL" id="QSL65871.1"/>
    </source>
</evidence>
<protein>
    <recommendedName>
        <fullName evidence="5">Phosphotyrosine protein phosphatase I domain-containing protein</fullName>
    </recommendedName>
</protein>
<dbReference type="GO" id="GO:0004725">
    <property type="term" value="F:protein tyrosine phosphatase activity"/>
    <property type="evidence" value="ECO:0007669"/>
    <property type="project" value="InterPro"/>
</dbReference>
<dbReference type="PANTHER" id="PTHR11717">
    <property type="entry name" value="LOW MOLECULAR WEIGHT PROTEIN TYROSINE PHOSPHATASE"/>
    <property type="match status" value="1"/>
</dbReference>
<dbReference type="InterPro" id="IPR017867">
    <property type="entry name" value="Tyr_phospatase_low_mol_wt"/>
</dbReference>
<comment type="similarity">
    <text evidence="1">Belongs to the low molecular weight phosphotyrosine protein phosphatase family.</text>
</comment>
<keyword evidence="2" id="KW-0378">Hydrolase</keyword>
<dbReference type="PANTHER" id="PTHR11717:SF7">
    <property type="entry name" value="LOW MOLECULAR WEIGHT PHOSPHOTYROSINE PROTEIN PHOSPHATASE"/>
    <property type="match status" value="1"/>
</dbReference>
<proteinExistence type="inferred from homology"/>
<keyword evidence="7" id="KW-1185">Reference proteome</keyword>
<dbReference type="AlphaFoldDB" id="A0A899FVQ9"/>
<dbReference type="Pfam" id="PF01451">
    <property type="entry name" value="LMWPc"/>
    <property type="match status" value="1"/>
</dbReference>
<sequence>MAQGVFQDYITKHNLQDKFGLIDSCGTSAYHIGSRPDSRTLSVLKKHGIKFDHQARQLCKNDFGNFDYILVMDTSNLDDVNYKRPKNCHAKNYGMKNEGRIVYDPYYGEIEDFEKVFKQLSSFSEGFCYHVLEK</sequence>
<dbReference type="CDD" id="cd16343">
    <property type="entry name" value="LMWPTP"/>
    <property type="match status" value="1"/>
</dbReference>
<name>A0A899FVQ9_9ASCO</name>
<dbReference type="InterPro" id="IPR023485">
    <property type="entry name" value="Ptyr_pPase"/>
</dbReference>
<evidence type="ECO:0000313" key="7">
    <source>
        <dbReference type="Proteomes" id="UP000663699"/>
    </source>
</evidence>
<evidence type="ECO:0000256" key="1">
    <source>
        <dbReference type="ARBA" id="ARBA00011063"/>
    </source>
</evidence>
<evidence type="ECO:0000256" key="4">
    <source>
        <dbReference type="PIRSR" id="PIRSR617867-1"/>
    </source>
</evidence>
<feature type="domain" description="Phosphotyrosine protein phosphatase I" evidence="5">
    <location>
        <begin position="1"/>
        <end position="130"/>
    </location>
</feature>
<dbReference type="PRINTS" id="PR00719">
    <property type="entry name" value="LMWPTPASE"/>
</dbReference>
<dbReference type="EMBL" id="CP054539">
    <property type="protein sequence ID" value="QSL65871.1"/>
    <property type="molecule type" value="Genomic_DNA"/>
</dbReference>
<accession>A0A899FVQ9</accession>
<dbReference type="InterPro" id="IPR036196">
    <property type="entry name" value="Ptyr_pPase_sf"/>
</dbReference>
<organism evidence="6 7">
    <name type="scientific">Pneumocystis wakefieldiae</name>
    <dbReference type="NCBI Taxonomy" id="38082"/>
    <lineage>
        <taxon>Eukaryota</taxon>
        <taxon>Fungi</taxon>
        <taxon>Dikarya</taxon>
        <taxon>Ascomycota</taxon>
        <taxon>Taphrinomycotina</taxon>
        <taxon>Pneumocystomycetes</taxon>
        <taxon>Pneumocystaceae</taxon>
        <taxon>Pneumocystis</taxon>
    </lineage>
</organism>
<dbReference type="SUPFAM" id="SSF52788">
    <property type="entry name" value="Phosphotyrosine protein phosphatases I"/>
    <property type="match status" value="1"/>
</dbReference>